<proteinExistence type="predicted"/>
<name>A0AAD7WME5_9TELE</name>
<sequence>MAVFSQPVRQLCVSDTGRLIGITENGPSSSCSPLHLHYLRPLLSTTRQGGALKWSCPGTYHMRYLRYKQ</sequence>
<dbReference type="EMBL" id="JAINUG010000071">
    <property type="protein sequence ID" value="KAJ8401384.1"/>
    <property type="molecule type" value="Genomic_DNA"/>
</dbReference>
<dbReference type="Proteomes" id="UP001221898">
    <property type="component" value="Unassembled WGS sequence"/>
</dbReference>
<protein>
    <submittedName>
        <fullName evidence="1">Uncharacterized protein</fullName>
    </submittedName>
</protein>
<reference evidence="1" key="1">
    <citation type="journal article" date="2023" name="Science">
        <title>Genome structures resolve the early diversification of teleost fishes.</title>
        <authorList>
            <person name="Parey E."/>
            <person name="Louis A."/>
            <person name="Montfort J."/>
            <person name="Bouchez O."/>
            <person name="Roques C."/>
            <person name="Iampietro C."/>
            <person name="Lluch J."/>
            <person name="Castinel A."/>
            <person name="Donnadieu C."/>
            <person name="Desvignes T."/>
            <person name="Floi Bucao C."/>
            <person name="Jouanno E."/>
            <person name="Wen M."/>
            <person name="Mejri S."/>
            <person name="Dirks R."/>
            <person name="Jansen H."/>
            <person name="Henkel C."/>
            <person name="Chen W.J."/>
            <person name="Zahm M."/>
            <person name="Cabau C."/>
            <person name="Klopp C."/>
            <person name="Thompson A.W."/>
            <person name="Robinson-Rechavi M."/>
            <person name="Braasch I."/>
            <person name="Lecointre G."/>
            <person name="Bobe J."/>
            <person name="Postlethwait J.H."/>
            <person name="Berthelot C."/>
            <person name="Roest Crollius H."/>
            <person name="Guiguen Y."/>
        </authorList>
    </citation>
    <scope>NUCLEOTIDE SEQUENCE</scope>
    <source>
        <strain evidence="1">NC1722</strain>
    </source>
</reference>
<comment type="caution">
    <text evidence="1">The sequence shown here is derived from an EMBL/GenBank/DDBJ whole genome shotgun (WGS) entry which is preliminary data.</text>
</comment>
<gene>
    <name evidence="1" type="ORF">AAFF_G00386150</name>
</gene>
<organism evidence="1 2">
    <name type="scientific">Aldrovandia affinis</name>
    <dbReference type="NCBI Taxonomy" id="143900"/>
    <lineage>
        <taxon>Eukaryota</taxon>
        <taxon>Metazoa</taxon>
        <taxon>Chordata</taxon>
        <taxon>Craniata</taxon>
        <taxon>Vertebrata</taxon>
        <taxon>Euteleostomi</taxon>
        <taxon>Actinopterygii</taxon>
        <taxon>Neopterygii</taxon>
        <taxon>Teleostei</taxon>
        <taxon>Notacanthiformes</taxon>
        <taxon>Halosauridae</taxon>
        <taxon>Aldrovandia</taxon>
    </lineage>
</organism>
<evidence type="ECO:0000313" key="1">
    <source>
        <dbReference type="EMBL" id="KAJ8401384.1"/>
    </source>
</evidence>
<accession>A0AAD7WME5</accession>
<dbReference type="AlphaFoldDB" id="A0AAD7WME5"/>
<keyword evidence="2" id="KW-1185">Reference proteome</keyword>
<evidence type="ECO:0000313" key="2">
    <source>
        <dbReference type="Proteomes" id="UP001221898"/>
    </source>
</evidence>